<dbReference type="EMBL" id="PGVD01000099">
    <property type="protein sequence ID" value="PLR88574.1"/>
    <property type="molecule type" value="Genomic_DNA"/>
</dbReference>
<gene>
    <name evidence="1" type="ORF">CU635_22355</name>
    <name evidence="2" type="ORF">CVD25_22450</name>
</gene>
<dbReference type="Proteomes" id="UP000235114">
    <property type="component" value="Unassembled WGS sequence"/>
</dbReference>
<evidence type="ECO:0000313" key="1">
    <source>
        <dbReference type="EMBL" id="PLR79589.1"/>
    </source>
</evidence>
<evidence type="ECO:0000313" key="4">
    <source>
        <dbReference type="Proteomes" id="UP000235114"/>
    </source>
</evidence>
<dbReference type="AlphaFoldDB" id="A0A2N5GFQ1"/>
<protein>
    <submittedName>
        <fullName evidence="1">Uncharacterized protein</fullName>
    </submittedName>
</protein>
<name>A0A2N5GFQ1_9BACI</name>
<organism evidence="1 3">
    <name type="scientific">Bacillus canaveralius</name>
    <dbReference type="NCBI Taxonomy" id="1403243"/>
    <lineage>
        <taxon>Bacteria</taxon>
        <taxon>Bacillati</taxon>
        <taxon>Bacillota</taxon>
        <taxon>Bacilli</taxon>
        <taxon>Bacillales</taxon>
        <taxon>Bacillaceae</taxon>
        <taxon>Bacillus</taxon>
    </lineage>
</organism>
<reference evidence="1 3" key="1">
    <citation type="submission" date="2017-11" db="EMBL/GenBank/DDBJ databases">
        <title>Comparitive Functional Genomics of Dry Heat Resistant strains isolated from the Viking Spacecraft.</title>
        <authorList>
            <person name="Seuylemezian A."/>
            <person name="Cooper K."/>
            <person name="Vaishampayan P."/>
        </authorList>
    </citation>
    <scope>NUCLEOTIDE SEQUENCE [LARGE SCALE GENOMIC DNA]</scope>
    <source>
        <strain evidence="1 3">M4.6</strain>
    </source>
</reference>
<dbReference type="Proteomes" id="UP000234951">
    <property type="component" value="Unassembled WGS sequence"/>
</dbReference>
<sequence length="151" mass="17413">MSLAEMFIKNKGEAININGSLVVMSHRLEVNTGQDVKIEFIRTKNDFRQGIEFSLDKRKGYIEVNNQKLNSPVFWVDTAPSTFIFKCFPKKETGQLNLWNIWQYNDDRVDAWIGNAGIIAEQEDEGIFIFRCSNGIGDIDFDDLVFRLILL</sequence>
<dbReference type="OrthoDB" id="2850580at2"/>
<dbReference type="EMBL" id="PGVA01000086">
    <property type="protein sequence ID" value="PLR79589.1"/>
    <property type="molecule type" value="Genomic_DNA"/>
</dbReference>
<proteinExistence type="predicted"/>
<evidence type="ECO:0000313" key="2">
    <source>
        <dbReference type="EMBL" id="PLR88574.1"/>
    </source>
</evidence>
<dbReference type="RefSeq" id="WP_101579564.1">
    <property type="nucleotide sequence ID" value="NZ_PGVA01000086.1"/>
</dbReference>
<accession>A0A2N5GFQ1</accession>
<reference evidence="2 4" key="2">
    <citation type="submission" date="2017-12" db="EMBL/GenBank/DDBJ databases">
        <title>Comparative Functional Genomics of Dry Heat Resistant strains isolated from the Viking Spacecraft.</title>
        <authorList>
            <person name="Seuylemezian A."/>
            <person name="Cooper K."/>
            <person name="Vaishampayan P."/>
        </authorList>
    </citation>
    <scope>NUCLEOTIDE SEQUENCE [LARGE SCALE GENOMIC DNA]</scope>
    <source>
        <strain evidence="2 4">ATCC 29669</strain>
    </source>
</reference>
<keyword evidence="4" id="KW-1185">Reference proteome</keyword>
<comment type="caution">
    <text evidence="1">The sequence shown here is derived from an EMBL/GenBank/DDBJ whole genome shotgun (WGS) entry which is preliminary data.</text>
</comment>
<evidence type="ECO:0000313" key="3">
    <source>
        <dbReference type="Proteomes" id="UP000234951"/>
    </source>
</evidence>